<evidence type="ECO:0000256" key="1">
    <source>
        <dbReference type="SAM" id="Phobius"/>
    </source>
</evidence>
<gene>
    <name evidence="3" type="ORF">ENG63_03395</name>
</gene>
<evidence type="ECO:0000313" key="3">
    <source>
        <dbReference type="EMBL" id="HDD43891.1"/>
    </source>
</evidence>
<keyword evidence="1" id="KW-1133">Transmembrane helix</keyword>
<comment type="caution">
    <text evidence="3">The sequence shown here is derived from an EMBL/GenBank/DDBJ whole genome shotgun (WGS) entry which is preliminary data.</text>
</comment>
<evidence type="ECO:0000259" key="2">
    <source>
        <dbReference type="Pfam" id="PF03703"/>
    </source>
</evidence>
<organism evidence="3">
    <name type="scientific">Desulfofervidus auxilii</name>
    <dbReference type="NCBI Taxonomy" id="1621989"/>
    <lineage>
        <taxon>Bacteria</taxon>
        <taxon>Pseudomonadati</taxon>
        <taxon>Thermodesulfobacteriota</taxon>
        <taxon>Candidatus Desulfofervidia</taxon>
        <taxon>Candidatus Desulfofervidales</taxon>
        <taxon>Candidatus Desulfofervidaceae</taxon>
        <taxon>Candidatus Desulfofervidus</taxon>
    </lineage>
</organism>
<dbReference type="PANTHER" id="PTHR37938:SF1">
    <property type="entry name" value="BLL0215 PROTEIN"/>
    <property type="match status" value="1"/>
</dbReference>
<dbReference type="PANTHER" id="PTHR37938">
    <property type="entry name" value="BLL0215 PROTEIN"/>
    <property type="match status" value="1"/>
</dbReference>
<name>A0A7C0Y8U4_DESA2</name>
<protein>
    <submittedName>
        <fullName evidence="3">PH domain-containing protein</fullName>
    </submittedName>
</protein>
<dbReference type="AlphaFoldDB" id="A0A7C0Y8U4"/>
<accession>A0A7C0Y8U4</accession>
<dbReference type="EMBL" id="DRBS01000131">
    <property type="protein sequence ID" value="HDD43891.1"/>
    <property type="molecule type" value="Genomic_DNA"/>
</dbReference>
<dbReference type="Proteomes" id="UP000886289">
    <property type="component" value="Unassembled WGS sequence"/>
</dbReference>
<dbReference type="Pfam" id="PF03703">
    <property type="entry name" value="bPH_2"/>
    <property type="match status" value="1"/>
</dbReference>
<feature type="domain" description="YdbS-like PH" evidence="2">
    <location>
        <begin position="43"/>
        <end position="116"/>
    </location>
</feature>
<keyword evidence="1" id="KW-0812">Transmembrane</keyword>
<sequence>MGKYVDSTLVKDEHVVYETKLHWIIFISLKGLLTLFIAPLIEYLTSEFAITNKRIIVKVGLISRKTLEMNLQKIETVIVNQSILGRIFNYGTVTIVGTGGTKEPFHYIANPLKFRKKFQELLGTMH</sequence>
<proteinExistence type="predicted"/>
<reference evidence="3" key="1">
    <citation type="journal article" date="2020" name="mSystems">
        <title>Genome- and Community-Level Interaction Insights into Carbon Utilization and Element Cycling Functions of Hydrothermarchaeota in Hydrothermal Sediment.</title>
        <authorList>
            <person name="Zhou Z."/>
            <person name="Liu Y."/>
            <person name="Xu W."/>
            <person name="Pan J."/>
            <person name="Luo Z.H."/>
            <person name="Li M."/>
        </authorList>
    </citation>
    <scope>NUCLEOTIDE SEQUENCE [LARGE SCALE GENOMIC DNA]</scope>
    <source>
        <strain evidence="3">HyVt-233</strain>
    </source>
</reference>
<feature type="transmembrane region" description="Helical" evidence="1">
    <location>
        <begin position="20"/>
        <end position="44"/>
    </location>
</feature>
<dbReference type="InterPro" id="IPR005182">
    <property type="entry name" value="YdbS-like_PH"/>
</dbReference>
<keyword evidence="1" id="KW-0472">Membrane</keyword>